<evidence type="ECO:0000256" key="10">
    <source>
        <dbReference type="ARBA" id="ARBA00023170"/>
    </source>
</evidence>
<feature type="transmembrane region" description="Helical" evidence="14">
    <location>
        <begin position="273"/>
        <end position="292"/>
    </location>
</feature>
<feature type="transmembrane region" description="Helical" evidence="14">
    <location>
        <begin position="238"/>
        <end position="261"/>
    </location>
</feature>
<evidence type="ECO:0000256" key="1">
    <source>
        <dbReference type="ARBA" id="ARBA00004651"/>
    </source>
</evidence>
<dbReference type="InterPro" id="IPR017452">
    <property type="entry name" value="GPCR_Rhodpsn_7TM"/>
</dbReference>
<feature type="transmembrane region" description="Helical" evidence="14">
    <location>
        <begin position="98"/>
        <end position="120"/>
    </location>
</feature>
<dbReference type="InterPro" id="IPR000725">
    <property type="entry name" value="Olfact_rcpt"/>
</dbReference>
<dbReference type="Proteomes" id="UP001181693">
    <property type="component" value="Unassembled WGS sequence"/>
</dbReference>
<feature type="domain" description="G-protein coupled receptors family 1 profile" evidence="15">
    <location>
        <begin position="41"/>
        <end position="290"/>
    </location>
</feature>
<dbReference type="PANTHER" id="PTHR24242:SF253">
    <property type="entry name" value="OLFACTORY RECEPTOR-RELATED"/>
    <property type="match status" value="1"/>
</dbReference>
<evidence type="ECO:0000256" key="12">
    <source>
        <dbReference type="ARBA" id="ARBA00023224"/>
    </source>
</evidence>
<dbReference type="EMBL" id="DYDO01000002">
    <property type="protein sequence ID" value="DBA29804.1"/>
    <property type="molecule type" value="Genomic_DNA"/>
</dbReference>
<keyword evidence="9" id="KW-1015">Disulfide bond</keyword>
<dbReference type="PROSITE" id="PS00237">
    <property type="entry name" value="G_PROTEIN_RECEP_F1_1"/>
    <property type="match status" value="1"/>
</dbReference>
<evidence type="ECO:0000256" key="11">
    <source>
        <dbReference type="ARBA" id="ARBA00023180"/>
    </source>
</evidence>
<evidence type="ECO:0000256" key="5">
    <source>
        <dbReference type="ARBA" id="ARBA00022725"/>
    </source>
</evidence>
<name>A0AAV3AEP6_PYXAD</name>
<dbReference type="Pfam" id="PF13853">
    <property type="entry name" value="7tm_4"/>
    <property type="match status" value="1"/>
</dbReference>
<dbReference type="InterPro" id="IPR000276">
    <property type="entry name" value="GPCR_Rhodpsn"/>
</dbReference>
<keyword evidence="2 14" id="KW-1003">Cell membrane</keyword>
<evidence type="ECO:0000256" key="13">
    <source>
        <dbReference type="RuleBase" id="RU000688"/>
    </source>
</evidence>
<evidence type="ECO:0000313" key="16">
    <source>
        <dbReference type="EMBL" id="DBA29804.1"/>
    </source>
</evidence>
<keyword evidence="5 14" id="KW-0552">Olfaction</keyword>
<feature type="transmembrane region" description="Helical" evidence="14">
    <location>
        <begin position="140"/>
        <end position="166"/>
    </location>
</feature>
<evidence type="ECO:0000259" key="15">
    <source>
        <dbReference type="PROSITE" id="PS50262"/>
    </source>
</evidence>
<keyword evidence="4 13" id="KW-0812">Transmembrane</keyword>
<comment type="caution">
    <text evidence="16">The sequence shown here is derived from an EMBL/GenBank/DDBJ whole genome shotgun (WGS) entry which is preliminary data.</text>
</comment>
<keyword evidence="10 13" id="KW-0675">Receptor</keyword>
<evidence type="ECO:0000256" key="9">
    <source>
        <dbReference type="ARBA" id="ARBA00023157"/>
    </source>
</evidence>
<dbReference type="PRINTS" id="PR00245">
    <property type="entry name" value="OLFACTORYR"/>
</dbReference>
<dbReference type="InterPro" id="IPR050939">
    <property type="entry name" value="Olfactory_GPCR1"/>
</dbReference>
<dbReference type="PROSITE" id="PS50262">
    <property type="entry name" value="G_PROTEIN_RECEP_F1_2"/>
    <property type="match status" value="1"/>
</dbReference>
<comment type="similarity">
    <text evidence="13">Belongs to the G-protein coupled receptor 1 family.</text>
</comment>
<protein>
    <recommendedName>
        <fullName evidence="14">Olfactory receptor</fullName>
    </recommendedName>
</protein>
<sequence length="309" mass="35069">MNIENVTTEDEIYFLGFPGLGDIRFLLFILILLLCTVTVLLDGMIVTPMQTRRSLHSPMYFFLKNFLLSEMCLVVIVVPNMLYIIWMDGATISITGCITQSYLFVSTGSSDCYLLTVMSYDRYLAICKPLHYHTIMNRTFQCFLVLFCWMLGFLLPLITLSFLALLKFCGRNVIDHYFCDLAPLMDTACSDTTGLQIDTFVLSIPMVAVPFLLTIVSYMCISVAILRMPTISSRKKAFSTCSTHLLVVSLSYGAVLINYFTPVSGHSMATNKMLSVIFTVITPLFNPIIYCLRNQEMHAAICSYIQWWK</sequence>
<comment type="subcellular location">
    <subcellularLocation>
        <location evidence="1 14">Cell membrane</location>
        <topology evidence="1 14">Multi-pass membrane protein</topology>
    </subcellularLocation>
</comment>
<gene>
    <name evidence="16" type="ORF">GDO54_005864</name>
</gene>
<evidence type="ECO:0000256" key="2">
    <source>
        <dbReference type="ARBA" id="ARBA00022475"/>
    </source>
</evidence>
<keyword evidence="11" id="KW-0325">Glycoprotein</keyword>
<proteinExistence type="inferred from homology"/>
<dbReference type="GO" id="GO:0005886">
    <property type="term" value="C:plasma membrane"/>
    <property type="evidence" value="ECO:0007669"/>
    <property type="project" value="UniProtKB-SubCell"/>
</dbReference>
<evidence type="ECO:0000313" key="17">
    <source>
        <dbReference type="Proteomes" id="UP001181693"/>
    </source>
</evidence>
<dbReference type="PANTHER" id="PTHR24242">
    <property type="entry name" value="G-PROTEIN COUPLED RECEPTOR"/>
    <property type="match status" value="1"/>
</dbReference>
<dbReference type="FunFam" id="1.20.1070.10:FF:000010">
    <property type="entry name" value="Olfactory receptor"/>
    <property type="match status" value="1"/>
</dbReference>
<keyword evidence="8 14" id="KW-0472">Membrane</keyword>
<keyword evidence="7 13" id="KW-0297">G-protein coupled receptor</keyword>
<evidence type="ECO:0000256" key="3">
    <source>
        <dbReference type="ARBA" id="ARBA00022606"/>
    </source>
</evidence>
<keyword evidence="3 14" id="KW-0716">Sensory transduction</keyword>
<feature type="transmembrane region" description="Helical" evidence="14">
    <location>
        <begin position="23"/>
        <end position="45"/>
    </location>
</feature>
<feature type="transmembrane region" description="Helical" evidence="14">
    <location>
        <begin position="200"/>
        <end position="226"/>
    </location>
</feature>
<dbReference type="PRINTS" id="PR00237">
    <property type="entry name" value="GPCRRHODOPSN"/>
</dbReference>
<keyword evidence="12 13" id="KW-0807">Transducer</keyword>
<dbReference type="GO" id="GO:0004984">
    <property type="term" value="F:olfactory receptor activity"/>
    <property type="evidence" value="ECO:0007669"/>
    <property type="project" value="InterPro"/>
</dbReference>
<organism evidence="16 17">
    <name type="scientific">Pyxicephalus adspersus</name>
    <name type="common">African bullfrog</name>
    <dbReference type="NCBI Taxonomy" id="30357"/>
    <lineage>
        <taxon>Eukaryota</taxon>
        <taxon>Metazoa</taxon>
        <taxon>Chordata</taxon>
        <taxon>Craniata</taxon>
        <taxon>Vertebrata</taxon>
        <taxon>Euteleostomi</taxon>
        <taxon>Amphibia</taxon>
        <taxon>Batrachia</taxon>
        <taxon>Anura</taxon>
        <taxon>Neobatrachia</taxon>
        <taxon>Ranoidea</taxon>
        <taxon>Pyxicephalidae</taxon>
        <taxon>Pyxicephalinae</taxon>
        <taxon>Pyxicephalus</taxon>
    </lineage>
</organism>
<reference evidence="16" key="1">
    <citation type="thesis" date="2020" institute="ProQuest LLC" country="789 East Eisenhower Parkway, Ann Arbor, MI, USA">
        <title>Comparative Genomics and Chromosome Evolution.</title>
        <authorList>
            <person name="Mudd A.B."/>
        </authorList>
    </citation>
    <scope>NUCLEOTIDE SEQUENCE</scope>
    <source>
        <strain evidence="16">1538</strain>
        <tissue evidence="16">Blood</tissue>
    </source>
</reference>
<evidence type="ECO:0000256" key="7">
    <source>
        <dbReference type="ARBA" id="ARBA00023040"/>
    </source>
</evidence>
<dbReference type="Gene3D" id="1.20.1070.10">
    <property type="entry name" value="Rhodopsin 7-helix transmembrane proteins"/>
    <property type="match status" value="1"/>
</dbReference>
<evidence type="ECO:0000256" key="14">
    <source>
        <dbReference type="RuleBase" id="RU363047"/>
    </source>
</evidence>
<dbReference type="AlphaFoldDB" id="A0AAV3AEP6"/>
<evidence type="ECO:0000256" key="8">
    <source>
        <dbReference type="ARBA" id="ARBA00023136"/>
    </source>
</evidence>
<keyword evidence="17" id="KW-1185">Reference proteome</keyword>
<dbReference type="GO" id="GO:0004930">
    <property type="term" value="F:G protein-coupled receptor activity"/>
    <property type="evidence" value="ECO:0007669"/>
    <property type="project" value="UniProtKB-KW"/>
</dbReference>
<feature type="transmembrane region" description="Helical" evidence="14">
    <location>
        <begin position="66"/>
        <end position="86"/>
    </location>
</feature>
<evidence type="ECO:0000256" key="4">
    <source>
        <dbReference type="ARBA" id="ARBA00022692"/>
    </source>
</evidence>
<evidence type="ECO:0000256" key="6">
    <source>
        <dbReference type="ARBA" id="ARBA00022989"/>
    </source>
</evidence>
<dbReference type="SUPFAM" id="SSF81321">
    <property type="entry name" value="Family A G protein-coupled receptor-like"/>
    <property type="match status" value="1"/>
</dbReference>
<accession>A0AAV3AEP6</accession>
<keyword evidence="6 14" id="KW-1133">Transmembrane helix</keyword>